<organism evidence="3 4">
    <name type="scientific">Mahella australiensis (strain DSM 15567 / CIP 107919 / 50-1 BON)</name>
    <dbReference type="NCBI Taxonomy" id="697281"/>
    <lineage>
        <taxon>Bacteria</taxon>
        <taxon>Bacillati</taxon>
        <taxon>Bacillota</taxon>
        <taxon>Clostridia</taxon>
        <taxon>Thermoanaerobacterales</taxon>
        <taxon>Thermoanaerobacterales Family IV. Incertae Sedis</taxon>
        <taxon>Mahella</taxon>
    </lineage>
</organism>
<reference evidence="4" key="1">
    <citation type="submission" date="2010-11" db="EMBL/GenBank/DDBJ databases">
        <title>The complete genome of Mahella australiensis DSM 15567.</title>
        <authorList>
            <consortium name="US DOE Joint Genome Institute (JGI-PGF)"/>
            <person name="Lucas S."/>
            <person name="Copeland A."/>
            <person name="Lapidus A."/>
            <person name="Bruce D."/>
            <person name="Goodwin L."/>
            <person name="Pitluck S."/>
            <person name="Kyrpides N."/>
            <person name="Mavromatis K."/>
            <person name="Pagani I."/>
            <person name="Ivanova N."/>
            <person name="Teshima H."/>
            <person name="Brettin T."/>
            <person name="Detter J.C."/>
            <person name="Han C."/>
            <person name="Tapia R."/>
            <person name="Land M."/>
            <person name="Hauser L."/>
            <person name="Markowitz V."/>
            <person name="Cheng J.-F."/>
            <person name="Hugenholtz P."/>
            <person name="Woyke T."/>
            <person name="Wu D."/>
            <person name="Spring S."/>
            <person name="Pukall R."/>
            <person name="Steenblock K."/>
            <person name="Schneider S."/>
            <person name="Klenk H.-P."/>
            <person name="Eisen J.A."/>
        </authorList>
    </citation>
    <scope>NUCLEOTIDE SEQUENCE [LARGE SCALE GENOMIC DNA]</scope>
    <source>
        <strain evidence="4">DSM 15567 / CIP 107919 / 50-1 BON</strain>
    </source>
</reference>
<dbReference type="Pfam" id="PF17668">
    <property type="entry name" value="Acetyltransf_17"/>
    <property type="match status" value="1"/>
</dbReference>
<dbReference type="EMBL" id="CP002360">
    <property type="protein sequence ID" value="AEE95330.1"/>
    <property type="molecule type" value="Genomic_DNA"/>
</dbReference>
<dbReference type="GO" id="GO:0034069">
    <property type="term" value="F:aminoglycoside N-acetyltransferase activity"/>
    <property type="evidence" value="ECO:0007669"/>
    <property type="project" value="TreeGrafter"/>
</dbReference>
<feature type="domain" description="Enhanced intracellular survival protein" evidence="1">
    <location>
        <begin position="290"/>
        <end position="386"/>
    </location>
</feature>
<evidence type="ECO:0000313" key="4">
    <source>
        <dbReference type="Proteomes" id="UP000008457"/>
    </source>
</evidence>
<dbReference type="Gene3D" id="3.30.1050.10">
    <property type="entry name" value="SCP2 sterol-binding domain"/>
    <property type="match status" value="1"/>
</dbReference>
<dbReference type="SUPFAM" id="SSF55718">
    <property type="entry name" value="SCP-like"/>
    <property type="match status" value="1"/>
</dbReference>
<dbReference type="PANTHER" id="PTHR37817">
    <property type="entry name" value="N-ACETYLTRANSFERASE EIS"/>
    <property type="match status" value="1"/>
</dbReference>
<protein>
    <submittedName>
        <fullName evidence="3">GCN5-related N-acetyltransferase</fullName>
    </submittedName>
</protein>
<dbReference type="GO" id="GO:0030649">
    <property type="term" value="P:aminoglycoside antibiotic catabolic process"/>
    <property type="evidence" value="ECO:0007669"/>
    <property type="project" value="TreeGrafter"/>
</dbReference>
<dbReference type="RefSeq" id="WP_013779764.1">
    <property type="nucleotide sequence ID" value="NC_015520.1"/>
</dbReference>
<dbReference type="AlphaFoldDB" id="F3ZVV6"/>
<dbReference type="InterPro" id="IPR016181">
    <property type="entry name" value="Acyl_CoA_acyltransferase"/>
</dbReference>
<dbReference type="PANTHER" id="PTHR37817:SF1">
    <property type="entry name" value="N-ACETYLTRANSFERASE EIS"/>
    <property type="match status" value="1"/>
</dbReference>
<dbReference type="HOGENOM" id="CLU_050659_1_1_9"/>
<dbReference type="KEGG" id="mas:Mahau_0107"/>
<accession>F3ZVV6</accession>
<dbReference type="InterPro" id="IPR036527">
    <property type="entry name" value="SCP2_sterol-bd_dom_sf"/>
</dbReference>
<keyword evidence="4" id="KW-1185">Reference proteome</keyword>
<dbReference type="eggNOG" id="COG4552">
    <property type="taxonomic scope" value="Bacteria"/>
</dbReference>
<dbReference type="InterPro" id="IPR041380">
    <property type="entry name" value="Acetyltransf_17"/>
</dbReference>
<dbReference type="Gene3D" id="3.40.630.30">
    <property type="match status" value="2"/>
</dbReference>
<dbReference type="Pfam" id="PF13527">
    <property type="entry name" value="Acetyltransf_9"/>
    <property type="match status" value="1"/>
</dbReference>
<dbReference type="InterPro" id="IPR051554">
    <property type="entry name" value="Acetyltransferase_Eis"/>
</dbReference>
<gene>
    <name evidence="3" type="ordered locus">Mahau_0107</name>
</gene>
<proteinExistence type="predicted"/>
<name>F3ZVV6_MAHA5</name>
<dbReference type="Pfam" id="PF13530">
    <property type="entry name" value="SCP2_2"/>
    <property type="match status" value="1"/>
</dbReference>
<dbReference type="STRING" id="697281.Mahau_0107"/>
<reference evidence="3 4" key="2">
    <citation type="journal article" date="2011" name="Stand. Genomic Sci.">
        <title>Complete genome sequence of Mahella australiensis type strain (50-1 BON).</title>
        <authorList>
            <person name="Sikorski J."/>
            <person name="Teshima H."/>
            <person name="Nolan M."/>
            <person name="Lucas S."/>
            <person name="Hammon N."/>
            <person name="Deshpande S."/>
            <person name="Cheng J.F."/>
            <person name="Pitluck S."/>
            <person name="Liolios K."/>
            <person name="Pagani I."/>
            <person name="Ivanova N."/>
            <person name="Huntemann M."/>
            <person name="Mavromatis K."/>
            <person name="Ovchinikova G."/>
            <person name="Pati A."/>
            <person name="Tapia R."/>
            <person name="Han C."/>
            <person name="Goodwin L."/>
            <person name="Chen A."/>
            <person name="Palaniappan K."/>
            <person name="Land M."/>
            <person name="Hauser L."/>
            <person name="Ngatchou-Djao O.D."/>
            <person name="Rohde M."/>
            <person name="Pukall R."/>
            <person name="Spring S."/>
            <person name="Abt B."/>
            <person name="Goker M."/>
            <person name="Detter J.C."/>
            <person name="Woyke T."/>
            <person name="Bristow J."/>
            <person name="Markowitz V."/>
            <person name="Hugenholtz P."/>
            <person name="Eisen J.A."/>
            <person name="Kyrpides N.C."/>
            <person name="Klenk H.P."/>
            <person name="Lapidus A."/>
        </authorList>
    </citation>
    <scope>NUCLEOTIDE SEQUENCE [LARGE SCALE GENOMIC DNA]</scope>
    <source>
        <strain evidence="4">DSM 15567 / CIP 107919 / 50-1 BON</strain>
    </source>
</reference>
<dbReference type="InterPro" id="IPR025559">
    <property type="entry name" value="Eis_dom"/>
</dbReference>
<sequence>MSIRFVNSTDFARVQYIATYCFPWLHQAQDKMAAYAQKYIKPEYVLGYYDDMDILMAAIQVLPFSIMVGGAPLNMGGIAMVSSMPEGRHGGRIADLLKKSLGVMKERGQVVSMLGPFSFEFYRKYGWELGFDRMDYVIPIEHLKAFNHKTGKITAVTEEDIDALNDIYTAYAKKHNGCVIRDRTLWTDFVLDDPFADEYKKYSYLWHYDSGEPGGYIIYTIRDGKMNISEMIYKDIEALKGLLWFIYAHEAQIEQARWSTAIDERLHVLLPNPRVDMKLTPGMMFRVVDVNKALLERGYPDDIDEEFSMRITDTSASWNEGPWHVRIADGRAQVEKTDTASLSCDIQAFSQMFLGYMPAERLAAIGRIKGESSAINAANKTFPPSATFNNNGF</sequence>
<evidence type="ECO:0000259" key="2">
    <source>
        <dbReference type="Pfam" id="PF17668"/>
    </source>
</evidence>
<evidence type="ECO:0000313" key="3">
    <source>
        <dbReference type="EMBL" id="AEE95330.1"/>
    </source>
</evidence>
<dbReference type="Proteomes" id="UP000008457">
    <property type="component" value="Chromosome"/>
</dbReference>
<feature type="domain" description="Eis-like acetyltransferase" evidence="2">
    <location>
        <begin position="177"/>
        <end position="287"/>
    </location>
</feature>
<evidence type="ECO:0000259" key="1">
    <source>
        <dbReference type="Pfam" id="PF13530"/>
    </source>
</evidence>
<dbReference type="SUPFAM" id="SSF55729">
    <property type="entry name" value="Acyl-CoA N-acyltransferases (Nat)"/>
    <property type="match status" value="1"/>
</dbReference>